<evidence type="ECO:0000313" key="3">
    <source>
        <dbReference type="Proteomes" id="UP001497516"/>
    </source>
</evidence>
<reference evidence="2 3" key="1">
    <citation type="submission" date="2024-04" db="EMBL/GenBank/DDBJ databases">
        <authorList>
            <person name="Fracassetti M."/>
        </authorList>
    </citation>
    <scope>NUCLEOTIDE SEQUENCE [LARGE SCALE GENOMIC DNA]</scope>
</reference>
<accession>A0AAV2GW31</accession>
<feature type="compositionally biased region" description="Basic residues" evidence="1">
    <location>
        <begin position="74"/>
        <end position="84"/>
    </location>
</feature>
<dbReference type="EMBL" id="OZ034822">
    <property type="protein sequence ID" value="CAL1413485.1"/>
    <property type="molecule type" value="Genomic_DNA"/>
</dbReference>
<name>A0AAV2GW31_9ROSI</name>
<protein>
    <submittedName>
        <fullName evidence="2">Uncharacterized protein</fullName>
    </submittedName>
</protein>
<sequence length="142" mass="15584">MVECHGGNKVGRSLTLEEATDTILFCSSIVHDLAYQAATIAIEKELSVPLEDTRPTVTILGKSTPDRKDTRIGGRTRRSLKPSKVKQQQQKQVDASVKSPSSVKVENDENADDSMVRNVGLPNRMDSSKPPKLESKCNCTIM</sequence>
<dbReference type="AlphaFoldDB" id="A0AAV2GW31"/>
<organism evidence="2 3">
    <name type="scientific">Linum trigynum</name>
    <dbReference type="NCBI Taxonomy" id="586398"/>
    <lineage>
        <taxon>Eukaryota</taxon>
        <taxon>Viridiplantae</taxon>
        <taxon>Streptophyta</taxon>
        <taxon>Embryophyta</taxon>
        <taxon>Tracheophyta</taxon>
        <taxon>Spermatophyta</taxon>
        <taxon>Magnoliopsida</taxon>
        <taxon>eudicotyledons</taxon>
        <taxon>Gunneridae</taxon>
        <taxon>Pentapetalae</taxon>
        <taxon>rosids</taxon>
        <taxon>fabids</taxon>
        <taxon>Malpighiales</taxon>
        <taxon>Linaceae</taxon>
        <taxon>Linum</taxon>
    </lineage>
</organism>
<feature type="compositionally biased region" description="Low complexity" evidence="1">
    <location>
        <begin position="85"/>
        <end position="99"/>
    </location>
</feature>
<feature type="region of interest" description="Disordered" evidence="1">
    <location>
        <begin position="52"/>
        <end position="134"/>
    </location>
</feature>
<proteinExistence type="predicted"/>
<dbReference type="Proteomes" id="UP001497516">
    <property type="component" value="Chromosome 9"/>
</dbReference>
<evidence type="ECO:0000256" key="1">
    <source>
        <dbReference type="SAM" id="MobiDB-lite"/>
    </source>
</evidence>
<keyword evidence="3" id="KW-1185">Reference proteome</keyword>
<gene>
    <name evidence="2" type="ORF">LTRI10_LOCUS52713</name>
</gene>
<evidence type="ECO:0000313" key="2">
    <source>
        <dbReference type="EMBL" id="CAL1413485.1"/>
    </source>
</evidence>